<keyword evidence="2" id="KW-1185">Reference proteome</keyword>
<organism evidence="1 2">
    <name type="scientific">Phytophthora aleatoria</name>
    <dbReference type="NCBI Taxonomy" id="2496075"/>
    <lineage>
        <taxon>Eukaryota</taxon>
        <taxon>Sar</taxon>
        <taxon>Stramenopiles</taxon>
        <taxon>Oomycota</taxon>
        <taxon>Peronosporomycetes</taxon>
        <taxon>Peronosporales</taxon>
        <taxon>Peronosporaceae</taxon>
        <taxon>Phytophthora</taxon>
    </lineage>
</organism>
<evidence type="ECO:0000313" key="2">
    <source>
        <dbReference type="Proteomes" id="UP000709295"/>
    </source>
</evidence>
<dbReference type="Proteomes" id="UP000709295">
    <property type="component" value="Unassembled WGS sequence"/>
</dbReference>
<proteinExistence type="predicted"/>
<sequence>MKDTRRDCEVQTAKIVAGFVHDQHPDWLQSYLEGKKDTTTAYESLLRLLRRFAYRRGFVQRTPSRLKEKLSDLIGVRDEFATTFNKSIGSYDANLVYNTDETGIYFDAPP</sequence>
<accession>A0A8J5IPI3</accession>
<reference evidence="1" key="1">
    <citation type="submission" date="2021-01" db="EMBL/GenBank/DDBJ databases">
        <title>Phytophthora aleatoria, a newly-described species from Pinus radiata is distinct from Phytophthora cactorum isolates based on comparative genomics.</title>
        <authorList>
            <person name="Mcdougal R."/>
            <person name="Panda P."/>
            <person name="Williams N."/>
            <person name="Studholme D.J."/>
        </authorList>
    </citation>
    <scope>NUCLEOTIDE SEQUENCE</scope>
    <source>
        <strain evidence="1">NZFS 4037</strain>
    </source>
</reference>
<dbReference type="EMBL" id="JAENGY010003350">
    <property type="protein sequence ID" value="KAG6941938.1"/>
    <property type="molecule type" value="Genomic_DNA"/>
</dbReference>
<name>A0A8J5IPI3_9STRA</name>
<gene>
    <name evidence="1" type="ORF">JG688_00018396</name>
</gene>
<comment type="caution">
    <text evidence="1">The sequence shown here is derived from an EMBL/GenBank/DDBJ whole genome shotgun (WGS) entry which is preliminary data.</text>
</comment>
<dbReference type="AlphaFoldDB" id="A0A8J5IPI3"/>
<protein>
    <submittedName>
        <fullName evidence="1">Uncharacterized protein</fullName>
    </submittedName>
</protein>
<evidence type="ECO:0000313" key="1">
    <source>
        <dbReference type="EMBL" id="KAG6941938.1"/>
    </source>
</evidence>